<protein>
    <recommendedName>
        <fullName evidence="5">FZ domain-containing protein</fullName>
    </recommendedName>
</protein>
<organism evidence="3 4">
    <name type="scientific">Magallana gigas</name>
    <name type="common">Pacific oyster</name>
    <name type="synonym">Crassostrea gigas</name>
    <dbReference type="NCBI Taxonomy" id="29159"/>
    <lineage>
        <taxon>Eukaryota</taxon>
        <taxon>Metazoa</taxon>
        <taxon>Spiralia</taxon>
        <taxon>Lophotrochozoa</taxon>
        <taxon>Mollusca</taxon>
        <taxon>Bivalvia</taxon>
        <taxon>Autobranchia</taxon>
        <taxon>Pteriomorphia</taxon>
        <taxon>Ostreida</taxon>
        <taxon>Ostreoidea</taxon>
        <taxon>Ostreidae</taxon>
        <taxon>Magallana</taxon>
    </lineage>
</organism>
<sequence>MITILVVLKIICGLVSTNDEASCPESILSAVYLESCPRTVDEWREAGNRKNCKQIAHSCKSFEYHCVINAWKNGTVEVCAPSQLIIGKVCAEFNFGGNRIQRNDNTKCQKCPEVYNSSDAYRYPECYDYVKSTEKINKSQSTKQSIDVSSDSYTTRYVSISSHENVSFPVETNLSVVIGLSITAVIVLIFLITLLVFLCIGRCRQQTEQNQQTQGCSRVVQSSKSYEESNMIAEV</sequence>
<evidence type="ECO:0000256" key="2">
    <source>
        <dbReference type="SAM" id="SignalP"/>
    </source>
</evidence>
<proteinExistence type="predicted"/>
<dbReference type="EnsemblMetazoa" id="G34202.1">
    <property type="protein sequence ID" value="G34202.1:cds"/>
    <property type="gene ID" value="G34202"/>
</dbReference>
<feature type="transmembrane region" description="Helical" evidence="1">
    <location>
        <begin position="174"/>
        <end position="200"/>
    </location>
</feature>
<dbReference type="Proteomes" id="UP000005408">
    <property type="component" value="Unassembled WGS sequence"/>
</dbReference>
<keyword evidence="1" id="KW-1133">Transmembrane helix</keyword>
<feature type="chain" id="PRO_5036474812" description="FZ domain-containing protein" evidence="2">
    <location>
        <begin position="18"/>
        <end position="235"/>
    </location>
</feature>
<evidence type="ECO:0000313" key="3">
    <source>
        <dbReference type="EnsemblMetazoa" id="G34202.1:cds"/>
    </source>
</evidence>
<feature type="signal peptide" evidence="2">
    <location>
        <begin position="1"/>
        <end position="17"/>
    </location>
</feature>
<dbReference type="AlphaFoldDB" id="A0A8W8MLM8"/>
<keyword evidence="4" id="KW-1185">Reference proteome</keyword>
<keyword evidence="1" id="KW-0812">Transmembrane</keyword>
<reference evidence="3" key="1">
    <citation type="submission" date="2022-08" db="UniProtKB">
        <authorList>
            <consortium name="EnsemblMetazoa"/>
        </authorList>
    </citation>
    <scope>IDENTIFICATION</scope>
    <source>
        <strain evidence="3">05x7-T-G4-1.051#20</strain>
    </source>
</reference>
<evidence type="ECO:0000313" key="4">
    <source>
        <dbReference type="Proteomes" id="UP000005408"/>
    </source>
</evidence>
<accession>A0A8W8MLM8</accession>
<name>A0A8W8MLM8_MAGGI</name>
<evidence type="ECO:0000256" key="1">
    <source>
        <dbReference type="SAM" id="Phobius"/>
    </source>
</evidence>
<evidence type="ECO:0008006" key="5">
    <source>
        <dbReference type="Google" id="ProtNLM"/>
    </source>
</evidence>
<keyword evidence="2" id="KW-0732">Signal</keyword>
<keyword evidence="1" id="KW-0472">Membrane</keyword>